<dbReference type="InterPro" id="IPR036236">
    <property type="entry name" value="Znf_C2H2_sf"/>
</dbReference>
<evidence type="ECO:0000256" key="14">
    <source>
        <dbReference type="ARBA" id="ARBA00023242"/>
    </source>
</evidence>
<comment type="similarity">
    <text evidence="2">Belongs to the krueppel C2H2-type zinc-finger protein family.</text>
</comment>
<feature type="domain" description="C2H2-type" evidence="18">
    <location>
        <begin position="121"/>
        <end position="148"/>
    </location>
</feature>
<dbReference type="PANTHER" id="PTHR16515:SF49">
    <property type="entry name" value="GASTRULA ZINC FINGER PROTEIN XLCGF49.1-LIKE-RELATED"/>
    <property type="match status" value="1"/>
</dbReference>
<keyword evidence="3" id="KW-1017">Isopeptide bond</keyword>
<keyword evidence="13" id="KW-0804">Transcription</keyword>
<dbReference type="FunFam" id="3.30.160.60:FF:000231">
    <property type="entry name" value="PLAG1 like zinc finger 2"/>
    <property type="match status" value="1"/>
</dbReference>
<evidence type="ECO:0000256" key="17">
    <source>
        <dbReference type="SAM" id="MobiDB-lite"/>
    </source>
</evidence>
<dbReference type="Proteomes" id="UP000261600">
    <property type="component" value="Unplaced"/>
</dbReference>
<keyword evidence="5" id="KW-0677">Repeat</keyword>
<proteinExistence type="inferred from homology"/>
<feature type="compositionally biased region" description="Pro residues" evidence="17">
    <location>
        <begin position="425"/>
        <end position="439"/>
    </location>
</feature>
<sequence>MATGTQGHNILEKAKPTPPTGKHRRAEGKPKKNFSCQECQKAFNSVEKLKVHSYSHTGERPYRCSHPECTKAFVSKYKLLRHMATHSPEKNHKCLYCEKMFHRKDHLKNHLHTHDPYKEAFTCQECGKSYNTKLGFKRHLALHAANSGDLTCQVCLQPFPSTGVLLEHLKTHAGKSSGGTKEKKHHCEHCERRFYTRKDVRRHMVVHTGRKDFLCQYCAQRFGRKDHLTRHVKKSHARELLKVKTEPADSLESVVYDLVSGGIKGELPLTQRPHQLNMYTSPILDTEPFPTPTPPLSLKCSLGSNFTSYAGSSQEREQNLKGELETYLMELQSSMPSSSSAAQESQLSSSKLELEPQVSVLEGVREDVSLSKMSTPLAAATAGDSLASSSSLMDFSQLFNFLPLNGPLYNQAGGNGGQGVAYPPNEEPPPLVQLPPQPSEGPQATETPLHGLPSSFISNLSTPTTLPRFHQAFQ</sequence>
<name>A0A3Q3JR37_MONAL</name>
<keyword evidence="11" id="KW-0238">DNA-binding</keyword>
<dbReference type="GO" id="GO:0003677">
    <property type="term" value="F:DNA binding"/>
    <property type="evidence" value="ECO:0007669"/>
    <property type="project" value="UniProtKB-KW"/>
</dbReference>
<feature type="region of interest" description="Disordered" evidence="17">
    <location>
        <begin position="332"/>
        <end position="353"/>
    </location>
</feature>
<dbReference type="Pfam" id="PF00096">
    <property type="entry name" value="zf-C2H2"/>
    <property type="match status" value="2"/>
</dbReference>
<feature type="domain" description="C2H2-type" evidence="18">
    <location>
        <begin position="213"/>
        <end position="241"/>
    </location>
</feature>
<organism evidence="19 20">
    <name type="scientific">Monopterus albus</name>
    <name type="common">Swamp eel</name>
    <dbReference type="NCBI Taxonomy" id="43700"/>
    <lineage>
        <taxon>Eukaryota</taxon>
        <taxon>Metazoa</taxon>
        <taxon>Chordata</taxon>
        <taxon>Craniata</taxon>
        <taxon>Vertebrata</taxon>
        <taxon>Euteleostomi</taxon>
        <taxon>Actinopterygii</taxon>
        <taxon>Neopterygii</taxon>
        <taxon>Teleostei</taxon>
        <taxon>Neoteleostei</taxon>
        <taxon>Acanthomorphata</taxon>
        <taxon>Anabantaria</taxon>
        <taxon>Synbranchiformes</taxon>
        <taxon>Synbranchidae</taxon>
        <taxon>Monopterus</taxon>
    </lineage>
</organism>
<keyword evidence="6 16" id="KW-0863">Zinc-finger</keyword>
<dbReference type="GeneID" id="109965098"/>
<keyword evidence="10" id="KW-0805">Transcription regulation</keyword>
<dbReference type="FunFam" id="3.30.160.60:FF:000125">
    <property type="entry name" value="Putative zinc finger protein 143"/>
    <property type="match status" value="1"/>
</dbReference>
<dbReference type="STRING" id="43700.ENSMALP00000022948"/>
<dbReference type="GO" id="GO:0005634">
    <property type="term" value="C:nucleus"/>
    <property type="evidence" value="ECO:0007669"/>
    <property type="project" value="UniProtKB-SubCell"/>
</dbReference>
<comment type="function">
    <text evidence="15">Transcription factor whose activation results in up-regulation of target genes, such as IGFII, leading to uncontrolled cell proliferation: when overexpressed in cultured cells, higher proliferation rate and transformation are observed. Other target genes such as CRLF1, CRABP2, CRIP2, PIGF are strongly induced in cells with PLAG1 induction. Proto-oncogene whose ectopic expression can trigger the development of pleomorphic adenomas of the salivary gland and lipoblastomas. Cooperates with CBFB-MYH11.</text>
</comment>
<dbReference type="Gene3D" id="3.30.160.60">
    <property type="entry name" value="Classic Zinc Finger"/>
    <property type="match status" value="6"/>
</dbReference>
<feature type="domain" description="C2H2-type" evidence="18">
    <location>
        <begin position="92"/>
        <end position="119"/>
    </location>
</feature>
<dbReference type="GO" id="GO:0010557">
    <property type="term" value="P:positive regulation of macromolecule biosynthetic process"/>
    <property type="evidence" value="ECO:0007669"/>
    <property type="project" value="UniProtKB-ARBA"/>
</dbReference>
<evidence type="ECO:0000256" key="3">
    <source>
        <dbReference type="ARBA" id="ARBA00022499"/>
    </source>
</evidence>
<evidence type="ECO:0000256" key="11">
    <source>
        <dbReference type="ARBA" id="ARBA00023125"/>
    </source>
</evidence>
<evidence type="ECO:0000256" key="9">
    <source>
        <dbReference type="ARBA" id="ARBA00022990"/>
    </source>
</evidence>
<dbReference type="PANTHER" id="PTHR16515">
    <property type="entry name" value="PR DOMAIN ZINC FINGER PROTEIN"/>
    <property type="match status" value="1"/>
</dbReference>
<keyword evidence="7" id="KW-0862">Zinc</keyword>
<evidence type="ECO:0000256" key="15">
    <source>
        <dbReference type="ARBA" id="ARBA00059372"/>
    </source>
</evidence>
<feature type="domain" description="C2H2-type" evidence="18">
    <location>
        <begin position="34"/>
        <end position="61"/>
    </location>
</feature>
<evidence type="ECO:0000256" key="1">
    <source>
        <dbReference type="ARBA" id="ARBA00004123"/>
    </source>
</evidence>
<evidence type="ECO:0000256" key="5">
    <source>
        <dbReference type="ARBA" id="ARBA00022737"/>
    </source>
</evidence>
<evidence type="ECO:0000256" key="6">
    <source>
        <dbReference type="ARBA" id="ARBA00022771"/>
    </source>
</evidence>
<keyword evidence="20" id="KW-1185">Reference proteome</keyword>
<dbReference type="GO" id="GO:0008270">
    <property type="term" value="F:zinc ion binding"/>
    <property type="evidence" value="ECO:0007669"/>
    <property type="project" value="UniProtKB-KW"/>
</dbReference>
<reference evidence="19" key="2">
    <citation type="submission" date="2025-09" db="UniProtKB">
        <authorList>
            <consortium name="Ensembl"/>
        </authorList>
    </citation>
    <scope>IDENTIFICATION</scope>
</reference>
<evidence type="ECO:0000313" key="20">
    <source>
        <dbReference type="Proteomes" id="UP000261600"/>
    </source>
</evidence>
<dbReference type="GO" id="GO:0010468">
    <property type="term" value="P:regulation of gene expression"/>
    <property type="evidence" value="ECO:0007669"/>
    <property type="project" value="UniProtKB-ARBA"/>
</dbReference>
<dbReference type="SMART" id="SM00355">
    <property type="entry name" value="ZnF_C2H2"/>
    <property type="match status" value="7"/>
</dbReference>
<dbReference type="OrthoDB" id="3533395at2759"/>
<evidence type="ECO:0000256" key="2">
    <source>
        <dbReference type="ARBA" id="ARBA00006991"/>
    </source>
</evidence>
<feature type="region of interest" description="Disordered" evidence="17">
    <location>
        <begin position="415"/>
        <end position="463"/>
    </location>
</feature>
<protein>
    <recommendedName>
        <fullName evidence="18">C2H2-type domain-containing protein</fullName>
    </recommendedName>
</protein>
<feature type="domain" description="C2H2-type" evidence="18">
    <location>
        <begin position="150"/>
        <end position="177"/>
    </location>
</feature>
<feature type="region of interest" description="Disordered" evidence="17">
    <location>
        <begin position="1"/>
        <end position="33"/>
    </location>
</feature>
<dbReference type="InterPro" id="IPR050331">
    <property type="entry name" value="Zinc_finger"/>
</dbReference>
<evidence type="ECO:0000256" key="16">
    <source>
        <dbReference type="PROSITE-ProRule" id="PRU00042"/>
    </source>
</evidence>
<dbReference type="SUPFAM" id="SSF57667">
    <property type="entry name" value="beta-beta-alpha zinc fingers"/>
    <property type="match status" value="4"/>
</dbReference>
<dbReference type="PROSITE" id="PS00028">
    <property type="entry name" value="ZINC_FINGER_C2H2_1"/>
    <property type="match status" value="7"/>
</dbReference>
<accession>A0A3Q3JR37</accession>
<feature type="domain" description="C2H2-type" evidence="18">
    <location>
        <begin position="185"/>
        <end position="212"/>
    </location>
</feature>
<dbReference type="RefSeq" id="XP_020464505.1">
    <property type="nucleotide sequence ID" value="XM_020608849.1"/>
</dbReference>
<dbReference type="FunFam" id="3.30.160.60:FF:000256">
    <property type="entry name" value="PLAG1 like zinc finger 2"/>
    <property type="match status" value="1"/>
</dbReference>
<feature type="domain" description="C2H2-type" evidence="18">
    <location>
        <begin position="62"/>
        <end position="91"/>
    </location>
</feature>
<keyword evidence="9" id="KW-0007">Acetylation</keyword>
<evidence type="ECO:0000256" key="7">
    <source>
        <dbReference type="ARBA" id="ARBA00022833"/>
    </source>
</evidence>
<keyword evidence="4" id="KW-0479">Metal-binding</keyword>
<evidence type="ECO:0000313" key="19">
    <source>
        <dbReference type="Ensembl" id="ENSMALP00000022948.1"/>
    </source>
</evidence>
<comment type="subcellular location">
    <subcellularLocation>
        <location evidence="1">Nucleus</location>
    </subcellularLocation>
</comment>
<dbReference type="InterPro" id="IPR013087">
    <property type="entry name" value="Znf_C2H2_type"/>
</dbReference>
<dbReference type="PROSITE" id="PS50157">
    <property type="entry name" value="ZINC_FINGER_C2H2_2"/>
    <property type="match status" value="7"/>
</dbReference>
<keyword evidence="12" id="KW-0010">Activator</keyword>
<evidence type="ECO:0000256" key="12">
    <source>
        <dbReference type="ARBA" id="ARBA00023159"/>
    </source>
</evidence>
<evidence type="ECO:0000259" key="18">
    <source>
        <dbReference type="PROSITE" id="PS50157"/>
    </source>
</evidence>
<evidence type="ECO:0000256" key="13">
    <source>
        <dbReference type="ARBA" id="ARBA00023163"/>
    </source>
</evidence>
<reference evidence="19" key="1">
    <citation type="submission" date="2025-08" db="UniProtKB">
        <authorList>
            <consortium name="Ensembl"/>
        </authorList>
    </citation>
    <scope>IDENTIFICATION</scope>
</reference>
<evidence type="ECO:0000256" key="8">
    <source>
        <dbReference type="ARBA" id="ARBA00022843"/>
    </source>
</evidence>
<dbReference type="AlphaFoldDB" id="A0A3Q3JR37"/>
<keyword evidence="14" id="KW-0539">Nucleus</keyword>
<keyword evidence="8" id="KW-0832">Ubl conjugation</keyword>
<dbReference type="CTD" id="5324"/>
<dbReference type="KEGG" id="malb:109965098"/>
<dbReference type="FunFam" id="3.30.160.60:FF:000425">
    <property type="entry name" value="PLAG1 like zinc finger 1"/>
    <property type="match status" value="1"/>
</dbReference>
<dbReference type="Ensembl" id="ENSMALT00000023385.1">
    <property type="protein sequence ID" value="ENSMALP00000022948.1"/>
    <property type="gene ID" value="ENSMALG00000016017.1"/>
</dbReference>
<evidence type="ECO:0000256" key="4">
    <source>
        <dbReference type="ARBA" id="ARBA00022723"/>
    </source>
</evidence>
<evidence type="ECO:0000256" key="10">
    <source>
        <dbReference type="ARBA" id="ARBA00023015"/>
    </source>
</evidence>